<dbReference type="eggNOG" id="COG3284">
    <property type="taxonomic scope" value="Bacteria"/>
</dbReference>
<dbReference type="HOGENOM" id="CLU_000445_8_12_9"/>
<dbReference type="PANTHER" id="PTHR32071:SF57">
    <property type="entry name" value="C4-DICARBOXYLATE TRANSPORT TRANSCRIPTIONAL REGULATORY PROTEIN DCTD"/>
    <property type="match status" value="1"/>
</dbReference>
<dbReference type="STRING" id="431943.CKL_2272"/>
<evidence type="ECO:0000256" key="2">
    <source>
        <dbReference type="ARBA" id="ARBA00022840"/>
    </source>
</evidence>
<dbReference type="SUPFAM" id="SSF55785">
    <property type="entry name" value="PYP-like sensor domain (PAS domain)"/>
    <property type="match status" value="1"/>
</dbReference>
<dbReference type="AlphaFoldDB" id="A5MZI8"/>
<evidence type="ECO:0000256" key="4">
    <source>
        <dbReference type="ARBA" id="ARBA00023125"/>
    </source>
</evidence>
<dbReference type="PANTHER" id="PTHR32071">
    <property type="entry name" value="TRANSCRIPTIONAL REGULATORY PROTEIN"/>
    <property type="match status" value="1"/>
</dbReference>
<evidence type="ECO:0000313" key="8">
    <source>
        <dbReference type="EMBL" id="EDK34284.1"/>
    </source>
</evidence>
<dbReference type="Pfam" id="PF25601">
    <property type="entry name" value="AAA_lid_14"/>
    <property type="match status" value="1"/>
</dbReference>
<accession>A5MZI8</accession>
<keyword evidence="5" id="KW-0804">Transcription</keyword>
<dbReference type="InterPro" id="IPR002078">
    <property type="entry name" value="Sigma_54_int"/>
</dbReference>
<feature type="domain" description="PAS" evidence="7">
    <location>
        <begin position="206"/>
        <end position="248"/>
    </location>
</feature>
<keyword evidence="9" id="KW-1185">Reference proteome</keyword>
<dbReference type="RefSeq" id="WP_012102614.1">
    <property type="nucleotide sequence ID" value="NC_009706.1"/>
</dbReference>
<reference evidence="8 9" key="1">
    <citation type="journal article" date="2008" name="Proc. Natl. Acad. Sci. U.S.A.">
        <title>The genome of Clostridium kluyveri, a strict anaerobe with unique metabolic features.</title>
        <authorList>
            <person name="Seedorf H."/>
            <person name="Fricke W.F."/>
            <person name="Veith B."/>
            <person name="Brueggemann H."/>
            <person name="Liesegang H."/>
            <person name="Strittmatter A."/>
            <person name="Miethke M."/>
            <person name="Buckel W."/>
            <person name="Hinderberger J."/>
            <person name="Li F."/>
            <person name="Hagemeier C."/>
            <person name="Thauer R.K."/>
            <person name="Gottschalk G."/>
        </authorList>
    </citation>
    <scope>NUCLEOTIDE SEQUENCE [LARGE SCALE GENOMIC DNA]</scope>
    <source>
        <strain evidence="9">ATCC 8527 / DSM 555 / NCIMB 10680</strain>
    </source>
</reference>
<evidence type="ECO:0000256" key="5">
    <source>
        <dbReference type="ARBA" id="ARBA00023163"/>
    </source>
</evidence>
<evidence type="ECO:0000259" key="6">
    <source>
        <dbReference type="PROSITE" id="PS50045"/>
    </source>
</evidence>
<keyword evidence="1" id="KW-0547">Nucleotide-binding</keyword>
<dbReference type="GO" id="GO:0043565">
    <property type="term" value="F:sequence-specific DNA binding"/>
    <property type="evidence" value="ECO:0007669"/>
    <property type="project" value="InterPro"/>
</dbReference>
<dbReference type="Gene3D" id="3.40.50.300">
    <property type="entry name" value="P-loop containing nucleotide triphosphate hydrolases"/>
    <property type="match status" value="1"/>
</dbReference>
<dbReference type="Gene3D" id="3.30.450.20">
    <property type="entry name" value="PAS domain"/>
    <property type="match status" value="1"/>
</dbReference>
<dbReference type="InterPro" id="IPR027417">
    <property type="entry name" value="P-loop_NTPase"/>
</dbReference>
<keyword evidence="2" id="KW-0067">ATP-binding</keyword>
<evidence type="ECO:0000256" key="3">
    <source>
        <dbReference type="ARBA" id="ARBA00023015"/>
    </source>
</evidence>
<keyword evidence="3" id="KW-0805">Transcription regulation</keyword>
<dbReference type="Pfam" id="PF00158">
    <property type="entry name" value="Sigma54_activat"/>
    <property type="match status" value="1"/>
</dbReference>
<dbReference type="EMBL" id="CP000673">
    <property type="protein sequence ID" value="EDK34284.1"/>
    <property type="molecule type" value="Genomic_DNA"/>
</dbReference>
<dbReference type="PRINTS" id="PR01590">
    <property type="entry name" value="HTHFIS"/>
</dbReference>
<dbReference type="InterPro" id="IPR009057">
    <property type="entry name" value="Homeodomain-like_sf"/>
</dbReference>
<dbReference type="SMART" id="SM00382">
    <property type="entry name" value="AAA"/>
    <property type="match status" value="1"/>
</dbReference>
<dbReference type="Gene3D" id="1.10.10.60">
    <property type="entry name" value="Homeodomain-like"/>
    <property type="match status" value="1"/>
</dbReference>
<dbReference type="Proteomes" id="UP000002411">
    <property type="component" value="Chromosome"/>
</dbReference>
<keyword evidence="4" id="KW-0238">DNA-binding</keyword>
<protein>
    <submittedName>
        <fullName evidence="8">Predicted transcriptional regulator</fullName>
    </submittedName>
</protein>
<dbReference type="SUPFAM" id="SSF52540">
    <property type="entry name" value="P-loop containing nucleoside triphosphate hydrolases"/>
    <property type="match status" value="1"/>
</dbReference>
<feature type="domain" description="Sigma-54 factor interaction" evidence="6">
    <location>
        <begin position="334"/>
        <end position="564"/>
    </location>
</feature>
<gene>
    <name evidence="8" type="ordered locus">CKL_2272</name>
</gene>
<dbReference type="Gene3D" id="1.10.8.60">
    <property type="match status" value="1"/>
</dbReference>
<dbReference type="GO" id="GO:0006355">
    <property type="term" value="P:regulation of DNA-templated transcription"/>
    <property type="evidence" value="ECO:0007669"/>
    <property type="project" value="InterPro"/>
</dbReference>
<proteinExistence type="predicted"/>
<dbReference type="Gene3D" id="3.30.450.40">
    <property type="match status" value="1"/>
</dbReference>
<dbReference type="Pfam" id="PF01590">
    <property type="entry name" value="GAF"/>
    <property type="match status" value="1"/>
</dbReference>
<dbReference type="PROSITE" id="PS50112">
    <property type="entry name" value="PAS"/>
    <property type="match status" value="1"/>
</dbReference>
<dbReference type="CDD" id="cd00009">
    <property type="entry name" value="AAA"/>
    <property type="match status" value="1"/>
</dbReference>
<dbReference type="SUPFAM" id="SSF46689">
    <property type="entry name" value="Homeodomain-like"/>
    <property type="match status" value="1"/>
</dbReference>
<dbReference type="KEGG" id="ckl:CKL_2272"/>
<dbReference type="PROSITE" id="PS00676">
    <property type="entry name" value="SIGMA54_INTERACT_2"/>
    <property type="match status" value="1"/>
</dbReference>
<dbReference type="GO" id="GO:0005524">
    <property type="term" value="F:ATP binding"/>
    <property type="evidence" value="ECO:0007669"/>
    <property type="project" value="UniProtKB-KW"/>
</dbReference>
<dbReference type="InterPro" id="IPR025662">
    <property type="entry name" value="Sigma_54_int_dom_ATP-bd_1"/>
</dbReference>
<dbReference type="Pfam" id="PF02954">
    <property type="entry name" value="HTH_8"/>
    <property type="match status" value="1"/>
</dbReference>
<dbReference type="PROSITE" id="PS50045">
    <property type="entry name" value="SIGMA54_INTERACT_4"/>
    <property type="match status" value="1"/>
</dbReference>
<dbReference type="InterPro" id="IPR025943">
    <property type="entry name" value="Sigma_54_int_dom_ATP-bd_2"/>
</dbReference>
<dbReference type="InterPro" id="IPR035965">
    <property type="entry name" value="PAS-like_dom_sf"/>
</dbReference>
<dbReference type="InterPro" id="IPR003593">
    <property type="entry name" value="AAA+_ATPase"/>
</dbReference>
<evidence type="ECO:0000256" key="1">
    <source>
        <dbReference type="ARBA" id="ARBA00022741"/>
    </source>
</evidence>
<dbReference type="InterPro" id="IPR029016">
    <property type="entry name" value="GAF-like_dom_sf"/>
</dbReference>
<evidence type="ECO:0000259" key="7">
    <source>
        <dbReference type="PROSITE" id="PS50112"/>
    </source>
</evidence>
<dbReference type="InterPro" id="IPR003018">
    <property type="entry name" value="GAF"/>
</dbReference>
<name>A5MZI8_CLOK5</name>
<evidence type="ECO:0000313" key="9">
    <source>
        <dbReference type="Proteomes" id="UP000002411"/>
    </source>
</evidence>
<dbReference type="InterPro" id="IPR058031">
    <property type="entry name" value="AAA_lid_NorR"/>
</dbReference>
<sequence length="656" mass="75809">MNYIEKVQEQRRRFIEFNEIPKDIKPDILSSWIRCKKYGVEKDNNPPNIIPKDEFDAILDEKKEFIEICLPIMLNLYEILKNTNYSIILTDENAVILKILGNEKIMAQNRDLDFLEGRRWKEEDVGTNAIGTCIYLDKPIQTLGAEHYSKRQQKWTCSASPIHDSKGNIIGCIDLSGSFEDFHTHTLGIVVEASNTIQEQFSVAEHRKWTEVAFNSIKEGILVIDNDFKLEYFNENICNILGIDKNQMYKLFMKSLLKDVIKDMGDIKRLNKITYREITMYVKNRRVECNVSINPVVMNEKHTGFVILVKKADTVRTMVNKIAGFSSKYDFDNILTQNARMKGIIEDARRIAKNDCTVLITGESGTGKELFAHSIHNGSKRCSGPFVAINCSALPKDLVESELFGYEKGSFTGASKEGNPGKFELANGGTIFLDEIGELPLEIQPKLLRVLDNHAITRIGGKYERDLNVRVIAATNRNLFKEVKLKNFRSDLYFRLNVFNINLIPVRERREDIEMFIKFFLEKLAQKNKVKINNIDEEFMDVVKNYEWLGNVREIENVVQRVYYLSEKGRITKALLPGYIMNYKKSSTEDDMKFSSDSYNEFKPEIQTLDQVEKQLIIKALRYCNGNVVNASKLINMGKSTLYRKIKKYNLEFEMK</sequence>
<dbReference type="InterPro" id="IPR000014">
    <property type="entry name" value="PAS"/>
</dbReference>
<dbReference type="InterPro" id="IPR002197">
    <property type="entry name" value="HTH_Fis"/>
</dbReference>
<organism evidence="8 9">
    <name type="scientific">Clostridium kluyveri (strain ATCC 8527 / DSM 555 / NBRC 12016 / NCIMB 10680 / K1)</name>
    <dbReference type="NCBI Taxonomy" id="431943"/>
    <lineage>
        <taxon>Bacteria</taxon>
        <taxon>Bacillati</taxon>
        <taxon>Bacillota</taxon>
        <taxon>Clostridia</taxon>
        <taxon>Eubacteriales</taxon>
        <taxon>Clostridiaceae</taxon>
        <taxon>Clostridium</taxon>
    </lineage>
</organism>
<dbReference type="PROSITE" id="PS00675">
    <property type="entry name" value="SIGMA54_INTERACT_1"/>
    <property type="match status" value="1"/>
</dbReference>
<dbReference type="FunFam" id="3.40.50.300:FF:000006">
    <property type="entry name" value="DNA-binding transcriptional regulator NtrC"/>
    <property type="match status" value="1"/>
</dbReference>